<feature type="domain" description="PRMT5 oligomerisation" evidence="2">
    <location>
        <begin position="10"/>
        <end position="137"/>
    </location>
</feature>
<keyword evidence="1" id="KW-0949">S-adenosyl-L-methionine</keyword>
<dbReference type="STRING" id="53326.A0A016UN13"/>
<reference evidence="4" key="1">
    <citation type="journal article" date="2015" name="Nat. Genet.">
        <title>The genome and transcriptome of the zoonotic hookworm Ancylostoma ceylanicum identify infection-specific gene families.</title>
        <authorList>
            <person name="Schwarz E.M."/>
            <person name="Hu Y."/>
            <person name="Antoshechkin I."/>
            <person name="Miller M.M."/>
            <person name="Sternberg P.W."/>
            <person name="Aroian R.V."/>
        </authorList>
    </citation>
    <scope>NUCLEOTIDE SEQUENCE</scope>
    <source>
        <strain evidence="4">HY135</strain>
    </source>
</reference>
<dbReference type="InterPro" id="IPR029063">
    <property type="entry name" value="SAM-dependent_MTases_sf"/>
</dbReference>
<dbReference type="GO" id="GO:0005829">
    <property type="term" value="C:cytosol"/>
    <property type="evidence" value="ECO:0007669"/>
    <property type="project" value="TreeGrafter"/>
</dbReference>
<sequence length="197" mass="22575">MFMCSLQGEHYANMDQIYVAYLRQYCVLAEPKAVFTFCHPNFANASNERSANVEFVMDRPADLMGFAGYFHMNLYKDVTLSIVPSTYSEGMISWFPALIPLRELYRVQPGDTVALNIERKVDDCGVWYEWLLHHTVTVFFFFEHVSAVRPKWLLHIPTSEAPCIIEITQGKCVRQGRSNRPARQAARTVRCAGNPSI</sequence>
<evidence type="ECO:0000256" key="1">
    <source>
        <dbReference type="ARBA" id="ARBA00022691"/>
    </source>
</evidence>
<dbReference type="OrthoDB" id="1368803at2759"/>
<dbReference type="AlphaFoldDB" id="A0A016UN13"/>
<dbReference type="SUPFAM" id="SSF53335">
    <property type="entry name" value="S-adenosyl-L-methionine-dependent methyltransferases"/>
    <property type="match status" value="1"/>
</dbReference>
<dbReference type="GO" id="GO:0016274">
    <property type="term" value="F:protein-arginine N-methyltransferase activity"/>
    <property type="evidence" value="ECO:0007669"/>
    <property type="project" value="InterPro"/>
</dbReference>
<protein>
    <recommendedName>
        <fullName evidence="2">PRMT5 oligomerisation domain-containing protein</fullName>
    </recommendedName>
</protein>
<gene>
    <name evidence="3" type="primary">Acey_s0033.g2711</name>
    <name evidence="3" type="ORF">Y032_0033g2711</name>
</gene>
<comment type="caution">
    <text evidence="3">The sequence shown here is derived from an EMBL/GenBank/DDBJ whole genome shotgun (WGS) entry which is preliminary data.</text>
</comment>
<dbReference type="InterPro" id="IPR025799">
    <property type="entry name" value="Arg_MeTrfase"/>
</dbReference>
<dbReference type="PANTHER" id="PTHR10738:SF0">
    <property type="entry name" value="PROTEIN ARGININE N-METHYLTRANSFERASE 5"/>
    <property type="match status" value="1"/>
</dbReference>
<dbReference type="Gene3D" id="2.70.160.11">
    <property type="entry name" value="Hnrnp arginine n-methyltransferase1"/>
    <property type="match status" value="1"/>
</dbReference>
<evidence type="ECO:0000313" key="4">
    <source>
        <dbReference type="Proteomes" id="UP000024635"/>
    </source>
</evidence>
<dbReference type="EMBL" id="JARK01001369">
    <property type="protein sequence ID" value="EYC16540.1"/>
    <property type="molecule type" value="Genomic_DNA"/>
</dbReference>
<proteinExistence type="predicted"/>
<dbReference type="GO" id="GO:0006355">
    <property type="term" value="P:regulation of DNA-templated transcription"/>
    <property type="evidence" value="ECO:0007669"/>
    <property type="project" value="TreeGrafter"/>
</dbReference>
<dbReference type="Proteomes" id="UP000024635">
    <property type="component" value="Unassembled WGS sequence"/>
</dbReference>
<dbReference type="PANTHER" id="PTHR10738">
    <property type="entry name" value="PROTEIN ARGININE N-METHYLTRANSFERASE 5"/>
    <property type="match status" value="1"/>
</dbReference>
<dbReference type="GO" id="GO:0005634">
    <property type="term" value="C:nucleus"/>
    <property type="evidence" value="ECO:0007669"/>
    <property type="project" value="TreeGrafter"/>
</dbReference>
<name>A0A016UN13_9BILA</name>
<dbReference type="InterPro" id="IPR035248">
    <property type="entry name" value="PRMT5_C"/>
</dbReference>
<accession>A0A016UN13</accession>
<keyword evidence="4" id="KW-1185">Reference proteome</keyword>
<dbReference type="Pfam" id="PF17286">
    <property type="entry name" value="PRMT5_C"/>
    <property type="match status" value="1"/>
</dbReference>
<evidence type="ECO:0000313" key="3">
    <source>
        <dbReference type="EMBL" id="EYC16540.1"/>
    </source>
</evidence>
<evidence type="ECO:0000259" key="2">
    <source>
        <dbReference type="Pfam" id="PF17286"/>
    </source>
</evidence>
<organism evidence="3 4">
    <name type="scientific">Ancylostoma ceylanicum</name>
    <dbReference type="NCBI Taxonomy" id="53326"/>
    <lineage>
        <taxon>Eukaryota</taxon>
        <taxon>Metazoa</taxon>
        <taxon>Ecdysozoa</taxon>
        <taxon>Nematoda</taxon>
        <taxon>Chromadorea</taxon>
        <taxon>Rhabditida</taxon>
        <taxon>Rhabditina</taxon>
        <taxon>Rhabditomorpha</taxon>
        <taxon>Strongyloidea</taxon>
        <taxon>Ancylostomatidae</taxon>
        <taxon>Ancylostomatinae</taxon>
        <taxon>Ancylostoma</taxon>
    </lineage>
</organism>